<proteinExistence type="inferred from homology"/>
<keyword evidence="10" id="KW-1185">Reference proteome</keyword>
<protein>
    <recommendedName>
        <fullName evidence="8">Abasic site processing protein</fullName>
        <ecNumber evidence="8">3.4.-.-</ecNumber>
    </recommendedName>
</protein>
<evidence type="ECO:0000256" key="3">
    <source>
        <dbReference type="ARBA" id="ARBA00022763"/>
    </source>
</evidence>
<comment type="similarity">
    <text evidence="1 8">Belongs to the SOS response-associated peptidase family.</text>
</comment>
<reference evidence="9 10" key="1">
    <citation type="submission" date="2016-09" db="EMBL/GenBank/DDBJ databases">
        <title>Desulfuribacillus arsenicus sp. nov., an obligately anaerobic, dissimilatory arsenic- and antimonate-reducing bacterium isolated from anoxic sediments.</title>
        <authorList>
            <person name="Abin C.A."/>
            <person name="Hollibaugh J.T."/>
        </authorList>
    </citation>
    <scope>NUCLEOTIDE SEQUENCE [LARGE SCALE GENOMIC DNA]</scope>
    <source>
        <strain evidence="9 10">MLFW-2</strain>
    </source>
</reference>
<dbReference type="GO" id="GO:0003697">
    <property type="term" value="F:single-stranded DNA binding"/>
    <property type="evidence" value="ECO:0007669"/>
    <property type="project" value="InterPro"/>
</dbReference>
<sequence length="223" mass="25860">MCGRFVLTTEEFITLATRFMIENTLNDYAPSYNIAPTQNALVIISQDGKNIASSFKWGLIPQWAKDMSMGAKMINARAETIDEKPSYKKVFFSRRCLVPTSGFYEWRTEGKSKIPYRIYLKETDVFSFAGIWETWLNQNNQPINTFSIITSEANEIVKPVHDRMPVILTPEQENDWLHQLNIDKDYLKSFLKPYDSNKMDIYHVSALVNSPKNNIKELLNRIS</sequence>
<keyword evidence="5" id="KW-0190">Covalent protein-DNA linkage</keyword>
<comment type="caution">
    <text evidence="9">The sequence shown here is derived from an EMBL/GenBank/DDBJ whole genome shotgun (WGS) entry which is preliminary data.</text>
</comment>
<dbReference type="AlphaFoldDB" id="A0A1E5L624"/>
<dbReference type="OrthoDB" id="9782620at2"/>
<dbReference type="RefSeq" id="WP_069701664.1">
    <property type="nucleotide sequence ID" value="NZ_MJAT01000012.1"/>
</dbReference>
<organism evidence="9 10">
    <name type="scientific">Desulfuribacillus stibiiarsenatis</name>
    <dbReference type="NCBI Taxonomy" id="1390249"/>
    <lineage>
        <taxon>Bacteria</taxon>
        <taxon>Bacillati</taxon>
        <taxon>Bacillota</taxon>
        <taxon>Desulfuribacillia</taxon>
        <taxon>Desulfuribacillales</taxon>
        <taxon>Desulfuribacillaceae</taxon>
        <taxon>Desulfuribacillus</taxon>
    </lineage>
</organism>
<evidence type="ECO:0000256" key="8">
    <source>
        <dbReference type="RuleBase" id="RU364100"/>
    </source>
</evidence>
<keyword evidence="4 8" id="KW-0378">Hydrolase</keyword>
<dbReference type="Proteomes" id="UP000095255">
    <property type="component" value="Unassembled WGS sequence"/>
</dbReference>
<evidence type="ECO:0000256" key="6">
    <source>
        <dbReference type="ARBA" id="ARBA00023125"/>
    </source>
</evidence>
<keyword evidence="7" id="KW-0456">Lyase</keyword>
<dbReference type="InterPro" id="IPR003738">
    <property type="entry name" value="SRAP"/>
</dbReference>
<dbReference type="Gene3D" id="3.90.1680.10">
    <property type="entry name" value="SOS response associated peptidase-like"/>
    <property type="match status" value="1"/>
</dbReference>
<dbReference type="SUPFAM" id="SSF143081">
    <property type="entry name" value="BB1717-like"/>
    <property type="match status" value="1"/>
</dbReference>
<keyword evidence="6" id="KW-0238">DNA-binding</keyword>
<dbReference type="EMBL" id="MJAT01000012">
    <property type="protein sequence ID" value="OEH85580.1"/>
    <property type="molecule type" value="Genomic_DNA"/>
</dbReference>
<dbReference type="STRING" id="1390249.BHU72_01920"/>
<dbReference type="Pfam" id="PF02586">
    <property type="entry name" value="SRAP"/>
    <property type="match status" value="1"/>
</dbReference>
<dbReference type="EC" id="3.4.-.-" evidence="8"/>
<evidence type="ECO:0000256" key="7">
    <source>
        <dbReference type="ARBA" id="ARBA00023239"/>
    </source>
</evidence>
<gene>
    <name evidence="9" type="ORF">BHU72_01920</name>
</gene>
<evidence type="ECO:0000313" key="10">
    <source>
        <dbReference type="Proteomes" id="UP000095255"/>
    </source>
</evidence>
<evidence type="ECO:0000256" key="1">
    <source>
        <dbReference type="ARBA" id="ARBA00008136"/>
    </source>
</evidence>
<dbReference type="InterPro" id="IPR036590">
    <property type="entry name" value="SRAP-like"/>
</dbReference>
<dbReference type="GO" id="GO:0016829">
    <property type="term" value="F:lyase activity"/>
    <property type="evidence" value="ECO:0007669"/>
    <property type="project" value="UniProtKB-KW"/>
</dbReference>
<evidence type="ECO:0000256" key="2">
    <source>
        <dbReference type="ARBA" id="ARBA00022670"/>
    </source>
</evidence>
<dbReference type="GO" id="GO:0006508">
    <property type="term" value="P:proteolysis"/>
    <property type="evidence" value="ECO:0007669"/>
    <property type="project" value="UniProtKB-KW"/>
</dbReference>
<dbReference type="PANTHER" id="PTHR13604">
    <property type="entry name" value="DC12-RELATED"/>
    <property type="match status" value="1"/>
</dbReference>
<name>A0A1E5L624_9FIRM</name>
<dbReference type="GO" id="GO:0008233">
    <property type="term" value="F:peptidase activity"/>
    <property type="evidence" value="ECO:0007669"/>
    <property type="project" value="UniProtKB-KW"/>
</dbReference>
<dbReference type="GO" id="GO:0106300">
    <property type="term" value="P:protein-DNA covalent cross-linking repair"/>
    <property type="evidence" value="ECO:0007669"/>
    <property type="project" value="InterPro"/>
</dbReference>
<evidence type="ECO:0000256" key="5">
    <source>
        <dbReference type="ARBA" id="ARBA00023124"/>
    </source>
</evidence>
<evidence type="ECO:0000256" key="4">
    <source>
        <dbReference type="ARBA" id="ARBA00022801"/>
    </source>
</evidence>
<accession>A0A1E5L624</accession>
<keyword evidence="2 8" id="KW-0645">Protease</keyword>
<dbReference type="PANTHER" id="PTHR13604:SF0">
    <property type="entry name" value="ABASIC SITE PROCESSING PROTEIN HMCES"/>
    <property type="match status" value="1"/>
</dbReference>
<evidence type="ECO:0000313" key="9">
    <source>
        <dbReference type="EMBL" id="OEH85580.1"/>
    </source>
</evidence>
<keyword evidence="3" id="KW-0227">DNA damage</keyword>